<feature type="domain" description="C2H2-type" evidence="14">
    <location>
        <begin position="359"/>
        <end position="386"/>
    </location>
</feature>
<evidence type="ECO:0000256" key="4">
    <source>
        <dbReference type="ARBA" id="ARBA00022723"/>
    </source>
</evidence>
<evidence type="ECO:0000256" key="10">
    <source>
        <dbReference type="ARBA" id="ARBA00023163"/>
    </source>
</evidence>
<evidence type="ECO:0000313" key="15">
    <source>
        <dbReference type="Ensembl" id="ENSSCAP00000000979.1"/>
    </source>
</evidence>
<dbReference type="InterPro" id="IPR036236">
    <property type="entry name" value="Znf_C2H2_sf"/>
</dbReference>
<dbReference type="Proteomes" id="UP000694409">
    <property type="component" value="Unassembled WGS sequence"/>
</dbReference>
<dbReference type="GO" id="GO:0005694">
    <property type="term" value="C:chromosome"/>
    <property type="evidence" value="ECO:0007669"/>
    <property type="project" value="UniProtKB-ARBA"/>
</dbReference>
<feature type="domain" description="C2H2-type" evidence="14">
    <location>
        <begin position="275"/>
        <end position="302"/>
    </location>
</feature>
<evidence type="ECO:0000256" key="3">
    <source>
        <dbReference type="ARBA" id="ARBA00006991"/>
    </source>
</evidence>
<reference evidence="15" key="2">
    <citation type="submission" date="2025-09" db="UniProtKB">
        <authorList>
            <consortium name="Ensembl"/>
        </authorList>
    </citation>
    <scope>IDENTIFICATION</scope>
</reference>
<dbReference type="FunFam" id="3.30.160.60:FF:001016">
    <property type="entry name" value="zinc finger protein 850-like"/>
    <property type="match status" value="1"/>
</dbReference>
<feature type="domain" description="C2H2-type" evidence="14">
    <location>
        <begin position="387"/>
        <end position="414"/>
    </location>
</feature>
<dbReference type="FunFam" id="3.30.160.60:FF:000295">
    <property type="entry name" value="zinc finger protein 19"/>
    <property type="match status" value="1"/>
</dbReference>
<dbReference type="PROSITE" id="PS00028">
    <property type="entry name" value="ZINC_FINGER_C2H2_1"/>
    <property type="match status" value="7"/>
</dbReference>
<evidence type="ECO:0000256" key="2">
    <source>
        <dbReference type="ARBA" id="ARBA00004123"/>
    </source>
</evidence>
<dbReference type="FunFam" id="3.30.160.60:FF:000200">
    <property type="entry name" value="zinc finger protein 510 isoform X2"/>
    <property type="match status" value="1"/>
</dbReference>
<comment type="function">
    <text evidence="1">May be involved in transcriptional regulation.</text>
</comment>
<evidence type="ECO:0000256" key="7">
    <source>
        <dbReference type="ARBA" id="ARBA00022833"/>
    </source>
</evidence>
<dbReference type="PROSITE" id="PS50157">
    <property type="entry name" value="ZINC_FINGER_C2H2_2"/>
    <property type="match status" value="7"/>
</dbReference>
<evidence type="ECO:0000256" key="13">
    <source>
        <dbReference type="SAM" id="MobiDB-lite"/>
    </source>
</evidence>
<dbReference type="AlphaFoldDB" id="A0A8C9KRK1"/>
<feature type="domain" description="C2H2-type" evidence="14">
    <location>
        <begin position="331"/>
        <end position="358"/>
    </location>
</feature>
<dbReference type="FunFam" id="3.30.160.60:FF:000953">
    <property type="entry name" value="Zinc finger protein 691"/>
    <property type="match status" value="1"/>
</dbReference>
<evidence type="ECO:0000256" key="11">
    <source>
        <dbReference type="ARBA" id="ARBA00023242"/>
    </source>
</evidence>
<feature type="domain" description="C2H2-type" evidence="14">
    <location>
        <begin position="235"/>
        <end position="274"/>
    </location>
</feature>
<dbReference type="SMART" id="SM00355">
    <property type="entry name" value="ZnF_C2H2"/>
    <property type="match status" value="8"/>
</dbReference>
<sequence length="475" mass="53838">WSPDGRGLVETDSGSGTFKLSRSLVSIPPNCPTPDAPTNISSLVLPTPGFPIPNPWEAVRKMPRDTEAGEEEVSAPFPSVLLHLPAQHGPGSRTALWGSPSPCLWHGGKSHPVLVLPPPEQELSMESREDKSPGQNLVAEAILSSSMAQEPNREEKPQRSRTRRGCKRRSQGSEGERASLGREGGRRWSQSSELVLHEQLHGGEKPHTCGECGKSFRWNSNLIRHQRFHTGERPYECDQCRKRFHTSSDLLKHQWLQAKHPSCVHRHIHDWGKPYECGECGKSFSSSSDLISHQRTHTGERPYECGECGKCFSRSSHLISHQRIHTGERPYECGECGKSFSQSSRLIQHQRTHTGERPYECDKCRKRFQTSSYLLQHYQIHTEERPFHCPDCGKGFKHNSILITHRRIHTGERPYECPQCGKSFSRRKPCECPECGKSFVCCSSSIPHWSKDHSTGSCHLSRHLCCSSWRVKPWR</sequence>
<evidence type="ECO:0000256" key="5">
    <source>
        <dbReference type="ARBA" id="ARBA00022737"/>
    </source>
</evidence>
<feature type="region of interest" description="Disordered" evidence="13">
    <location>
        <begin position="143"/>
        <end position="191"/>
    </location>
</feature>
<evidence type="ECO:0000256" key="1">
    <source>
        <dbReference type="ARBA" id="ARBA00003767"/>
    </source>
</evidence>
<evidence type="ECO:0000256" key="9">
    <source>
        <dbReference type="ARBA" id="ARBA00023125"/>
    </source>
</evidence>
<dbReference type="Ensembl" id="ENSSCAT00000001112.1">
    <property type="protein sequence ID" value="ENSSCAP00000000979.1"/>
    <property type="gene ID" value="ENSSCAG00000000808.1"/>
</dbReference>
<dbReference type="FunFam" id="3.30.160.60:FF:000869">
    <property type="entry name" value="Zinc finger protein 213"/>
    <property type="match status" value="1"/>
</dbReference>
<dbReference type="GO" id="GO:0043565">
    <property type="term" value="F:sequence-specific DNA binding"/>
    <property type="evidence" value="ECO:0007669"/>
    <property type="project" value="UniProtKB-ARBA"/>
</dbReference>
<keyword evidence="9" id="KW-0238">DNA-binding</keyword>
<keyword evidence="7" id="KW-0862">Zinc</keyword>
<evidence type="ECO:0000256" key="6">
    <source>
        <dbReference type="ARBA" id="ARBA00022771"/>
    </source>
</evidence>
<proteinExistence type="inferred from homology"/>
<feature type="domain" description="C2H2-type" evidence="14">
    <location>
        <begin position="303"/>
        <end position="330"/>
    </location>
</feature>
<dbReference type="GO" id="GO:0000122">
    <property type="term" value="P:negative regulation of transcription by RNA polymerase II"/>
    <property type="evidence" value="ECO:0007669"/>
    <property type="project" value="UniProtKB-ARBA"/>
</dbReference>
<keyword evidence="16" id="KW-1185">Reference proteome</keyword>
<accession>A0A8C9KRK1</accession>
<feature type="compositionally biased region" description="Basic residues" evidence="13">
    <location>
        <begin position="159"/>
        <end position="170"/>
    </location>
</feature>
<keyword evidence="11" id="KW-0539">Nucleus</keyword>
<keyword evidence="8" id="KW-0805">Transcription regulation</keyword>
<dbReference type="Gene3D" id="3.30.160.60">
    <property type="entry name" value="Classic Zinc Finger"/>
    <property type="match status" value="9"/>
</dbReference>
<dbReference type="GO" id="GO:0005634">
    <property type="term" value="C:nucleus"/>
    <property type="evidence" value="ECO:0007669"/>
    <property type="project" value="UniProtKB-SubCell"/>
</dbReference>
<dbReference type="GO" id="GO:0045893">
    <property type="term" value="P:positive regulation of DNA-templated transcription"/>
    <property type="evidence" value="ECO:0007669"/>
    <property type="project" value="UniProtKB-ARBA"/>
</dbReference>
<organism evidence="15 16">
    <name type="scientific">Serinus canaria</name>
    <name type="common">Island canary</name>
    <name type="synonym">Fringilla canaria</name>
    <dbReference type="NCBI Taxonomy" id="9135"/>
    <lineage>
        <taxon>Eukaryota</taxon>
        <taxon>Metazoa</taxon>
        <taxon>Chordata</taxon>
        <taxon>Craniata</taxon>
        <taxon>Vertebrata</taxon>
        <taxon>Euteleostomi</taxon>
        <taxon>Archelosauria</taxon>
        <taxon>Archosauria</taxon>
        <taxon>Dinosauria</taxon>
        <taxon>Saurischia</taxon>
        <taxon>Theropoda</taxon>
        <taxon>Coelurosauria</taxon>
        <taxon>Aves</taxon>
        <taxon>Neognathae</taxon>
        <taxon>Neoaves</taxon>
        <taxon>Telluraves</taxon>
        <taxon>Australaves</taxon>
        <taxon>Passeriformes</taxon>
        <taxon>Passeroidea</taxon>
        <taxon>Fringillidae</taxon>
        <taxon>Carduelinae</taxon>
        <taxon>Serinus</taxon>
    </lineage>
</organism>
<dbReference type="PANTHER" id="PTHR16515:SF57">
    <property type="entry name" value="ZINC FINGER PROTEIN 154-LIKE"/>
    <property type="match status" value="1"/>
</dbReference>
<dbReference type="InterPro" id="IPR050331">
    <property type="entry name" value="Zinc_finger"/>
</dbReference>
<dbReference type="SUPFAM" id="SSF57667">
    <property type="entry name" value="beta-beta-alpha zinc fingers"/>
    <property type="match status" value="5"/>
</dbReference>
<keyword evidence="10" id="KW-0804">Transcription</keyword>
<dbReference type="PANTHER" id="PTHR16515">
    <property type="entry name" value="PR DOMAIN ZINC FINGER PROTEIN"/>
    <property type="match status" value="1"/>
</dbReference>
<comment type="similarity">
    <text evidence="3">Belongs to the krueppel C2H2-type zinc-finger protein family.</text>
</comment>
<keyword evidence="6 12" id="KW-0863">Zinc-finger</keyword>
<feature type="compositionally biased region" description="Basic and acidic residues" evidence="13">
    <location>
        <begin position="174"/>
        <end position="186"/>
    </location>
</feature>
<evidence type="ECO:0000256" key="8">
    <source>
        <dbReference type="ARBA" id="ARBA00023015"/>
    </source>
</evidence>
<dbReference type="FunFam" id="3.30.160.60:FF:001732">
    <property type="entry name" value="Zgc:162936"/>
    <property type="match status" value="1"/>
</dbReference>
<protein>
    <recommendedName>
        <fullName evidence="14">C2H2-type domain-containing protein</fullName>
    </recommendedName>
</protein>
<keyword evidence="5" id="KW-0677">Repeat</keyword>
<name>A0A8C9KRK1_SERCA</name>
<dbReference type="FunFam" id="3.30.160.60:FF:000478">
    <property type="entry name" value="Zinc finger protein 133"/>
    <property type="match status" value="2"/>
</dbReference>
<dbReference type="GO" id="GO:0008270">
    <property type="term" value="F:zinc ion binding"/>
    <property type="evidence" value="ECO:0007669"/>
    <property type="project" value="UniProtKB-KW"/>
</dbReference>
<comment type="subcellular location">
    <subcellularLocation>
        <location evidence="2">Nucleus</location>
    </subcellularLocation>
</comment>
<reference evidence="15" key="1">
    <citation type="submission" date="2025-08" db="UniProtKB">
        <authorList>
            <consortium name="Ensembl"/>
        </authorList>
    </citation>
    <scope>IDENTIFICATION</scope>
</reference>
<dbReference type="GeneTree" id="ENSGT01150000286944"/>
<dbReference type="Pfam" id="PF00096">
    <property type="entry name" value="zf-C2H2"/>
    <property type="match status" value="7"/>
</dbReference>
<evidence type="ECO:0000259" key="14">
    <source>
        <dbReference type="PROSITE" id="PS50157"/>
    </source>
</evidence>
<keyword evidence="4" id="KW-0479">Metal-binding</keyword>
<evidence type="ECO:0000256" key="12">
    <source>
        <dbReference type="PROSITE-ProRule" id="PRU00042"/>
    </source>
</evidence>
<feature type="domain" description="C2H2-type" evidence="14">
    <location>
        <begin position="207"/>
        <end position="234"/>
    </location>
</feature>
<dbReference type="InterPro" id="IPR013087">
    <property type="entry name" value="Znf_C2H2_type"/>
</dbReference>
<evidence type="ECO:0000313" key="16">
    <source>
        <dbReference type="Proteomes" id="UP000694409"/>
    </source>
</evidence>